<keyword evidence="4" id="KW-1185">Reference proteome</keyword>
<evidence type="ECO:0000256" key="2">
    <source>
        <dbReference type="ARBA" id="ARBA00023002"/>
    </source>
</evidence>
<reference evidence="3" key="2">
    <citation type="submission" date="2020-09" db="EMBL/GenBank/DDBJ databases">
        <authorList>
            <person name="Sun Q."/>
            <person name="Ohkuma M."/>
        </authorList>
    </citation>
    <scope>NUCLEOTIDE SEQUENCE</scope>
    <source>
        <strain evidence="3">JCM 19831</strain>
    </source>
</reference>
<name>A0A917UC47_9ACTN</name>
<dbReference type="SUPFAM" id="SSF51735">
    <property type="entry name" value="NAD(P)-binding Rossmann-fold domains"/>
    <property type="match status" value="1"/>
</dbReference>
<evidence type="ECO:0000256" key="1">
    <source>
        <dbReference type="ARBA" id="ARBA00006484"/>
    </source>
</evidence>
<protein>
    <submittedName>
        <fullName evidence="3">Short-chain dehydrogenase</fullName>
    </submittedName>
</protein>
<gene>
    <name evidence="3" type="ORF">GCM10007977_091940</name>
</gene>
<dbReference type="Pfam" id="PF13561">
    <property type="entry name" value="adh_short_C2"/>
    <property type="match status" value="1"/>
</dbReference>
<evidence type="ECO:0000313" key="4">
    <source>
        <dbReference type="Proteomes" id="UP000642070"/>
    </source>
</evidence>
<dbReference type="InterPro" id="IPR002347">
    <property type="entry name" value="SDR_fam"/>
</dbReference>
<keyword evidence="2" id="KW-0560">Oxidoreductase</keyword>
<dbReference type="EMBL" id="BMPI01000072">
    <property type="protein sequence ID" value="GGM76078.1"/>
    <property type="molecule type" value="Genomic_DNA"/>
</dbReference>
<proteinExistence type="inferred from homology"/>
<dbReference type="FunFam" id="3.40.50.720:FF:000084">
    <property type="entry name" value="Short-chain dehydrogenase reductase"/>
    <property type="match status" value="1"/>
</dbReference>
<dbReference type="CDD" id="cd05233">
    <property type="entry name" value="SDR_c"/>
    <property type="match status" value="1"/>
</dbReference>
<dbReference type="InterPro" id="IPR036291">
    <property type="entry name" value="NAD(P)-bd_dom_sf"/>
</dbReference>
<dbReference type="PRINTS" id="PR00081">
    <property type="entry name" value="GDHRDH"/>
</dbReference>
<comment type="similarity">
    <text evidence="1">Belongs to the short-chain dehydrogenases/reductases (SDR) family.</text>
</comment>
<dbReference type="Proteomes" id="UP000642070">
    <property type="component" value="Unassembled WGS sequence"/>
</dbReference>
<evidence type="ECO:0000313" key="3">
    <source>
        <dbReference type="EMBL" id="GGM76078.1"/>
    </source>
</evidence>
<dbReference type="PANTHER" id="PTHR24321:SF8">
    <property type="entry name" value="ESTRADIOL 17-BETA-DEHYDROGENASE 8-RELATED"/>
    <property type="match status" value="1"/>
</dbReference>
<sequence>MPEPRHEGRALLVTGAGSGIGRATVLRLLAEGARVLALDIVPERLRSLEEEAGERARLVTVAGDVASQDDVERGHAAALSSFGGYDGLANVAGVMDWFLPAHEVDDETWTRVMDVNVLGTMRASRLALRHFLQRGAGSIVNVASEAATRGAAGGFAYTAAKHAVLGQTRSIAWAYRGDGIRCNAVCPGAVDTDLGSSAQPRSDFGLERVRPILRLRGPSVHPDRIAGTISWLLSDEADNVTGALLLADGGWAAG</sequence>
<reference evidence="3" key="1">
    <citation type="journal article" date="2014" name="Int. J. Syst. Evol. Microbiol.">
        <title>Complete genome sequence of Corynebacterium casei LMG S-19264T (=DSM 44701T), isolated from a smear-ripened cheese.</title>
        <authorList>
            <consortium name="US DOE Joint Genome Institute (JGI-PGF)"/>
            <person name="Walter F."/>
            <person name="Albersmeier A."/>
            <person name="Kalinowski J."/>
            <person name="Ruckert C."/>
        </authorList>
    </citation>
    <scope>NUCLEOTIDE SEQUENCE</scope>
    <source>
        <strain evidence="3">JCM 19831</strain>
    </source>
</reference>
<dbReference type="AlphaFoldDB" id="A0A917UC47"/>
<accession>A0A917UC47</accession>
<comment type="caution">
    <text evidence="3">The sequence shown here is derived from an EMBL/GenBank/DDBJ whole genome shotgun (WGS) entry which is preliminary data.</text>
</comment>
<dbReference type="Gene3D" id="3.40.50.720">
    <property type="entry name" value="NAD(P)-binding Rossmann-like Domain"/>
    <property type="match status" value="1"/>
</dbReference>
<dbReference type="RefSeq" id="WP_190256410.1">
    <property type="nucleotide sequence ID" value="NZ_BMPI01000072.1"/>
</dbReference>
<dbReference type="PRINTS" id="PR00080">
    <property type="entry name" value="SDRFAMILY"/>
</dbReference>
<dbReference type="GO" id="GO:0016491">
    <property type="term" value="F:oxidoreductase activity"/>
    <property type="evidence" value="ECO:0007669"/>
    <property type="project" value="UniProtKB-KW"/>
</dbReference>
<dbReference type="PANTHER" id="PTHR24321">
    <property type="entry name" value="DEHYDROGENASES, SHORT CHAIN"/>
    <property type="match status" value="1"/>
</dbReference>
<organism evidence="3 4">
    <name type="scientific">Dactylosporangium sucinum</name>
    <dbReference type="NCBI Taxonomy" id="1424081"/>
    <lineage>
        <taxon>Bacteria</taxon>
        <taxon>Bacillati</taxon>
        <taxon>Actinomycetota</taxon>
        <taxon>Actinomycetes</taxon>
        <taxon>Micromonosporales</taxon>
        <taxon>Micromonosporaceae</taxon>
        <taxon>Dactylosporangium</taxon>
    </lineage>
</organism>